<evidence type="ECO:0000313" key="1">
    <source>
        <dbReference type="EMBL" id="KAH7250287.1"/>
    </source>
</evidence>
<dbReference type="OrthoDB" id="5041245at2759"/>
<accession>A0A9P9K5M5</accession>
<keyword evidence="2" id="KW-1185">Reference proteome</keyword>
<comment type="caution">
    <text evidence="1">The sequence shown here is derived from an EMBL/GenBank/DDBJ whole genome shotgun (WGS) entry which is preliminary data.</text>
</comment>
<sequence length="683" mass="78062">MNVPWQLDELITWVLDTNPDKRLSFGHIQGPPASAKAIRIPVDILNSPRIRDGGHTLVVQVLPDFKKNAVVQGQNSLSPNLHLETCQTKRRLIVSLPYVASERILFIIDADPDYSAEFALALAVITTFAASRTTAESGLHIKVATMSWECIHQVTKELFESHNLNFCEFSFRRSDPEPIEPVLLKKMAPDLLKYATVSPAHDFGHLCLRFRDAMHDAEDLDDWNTRPSHWDPWIGTSNTKGNCSFSPARLGQPGAKREMLHVDANSRIAESFPFYHSVSILASPTIRRVIFDRRSHQLLYTFLWVSASEELQQFSWRSRVESYNCNVLYLDHFKRHRATERRMKIRNEHAEGFMAALTEFTGWPSAVWNLVRITQQKDRVFFHTRHRLLFQGITSDGQGALQLPPRLATAEAFYALLPVVNYDWRVAHFLSMRSTPFITMIKAHLAPILTAGNGLLELLHVQRFDSGTKKAIRDCLNQCSLVCGAEAWVRRSTLWAAKGLADMVDGRACPEATVPIANGSIRVLAVASACLSEFNQLLNKVLRKNNIVVEELATVQVSVNEADYKQISRDLLQAYSHQVTFTFKKNLKEGELPRLYDFFTKRPLECNLNLAVIDWDYLFGQENKVFGVYTHLKRLANGGTTVCNWTWIPSGVWEEVKEKMEKIREEKPIKEEKNRDEFWQNNF</sequence>
<dbReference type="RefSeq" id="XP_046049606.1">
    <property type="nucleotide sequence ID" value="XM_046197683.1"/>
</dbReference>
<evidence type="ECO:0000313" key="2">
    <source>
        <dbReference type="Proteomes" id="UP000720189"/>
    </source>
</evidence>
<gene>
    <name evidence="1" type="ORF">BKA55DRAFT_664049</name>
</gene>
<dbReference type="AlphaFoldDB" id="A0A9P9K5M5"/>
<dbReference type="Proteomes" id="UP000720189">
    <property type="component" value="Unassembled WGS sequence"/>
</dbReference>
<reference evidence="1" key="1">
    <citation type="journal article" date="2021" name="Nat. Commun.">
        <title>Genetic determinants of endophytism in the Arabidopsis root mycobiome.</title>
        <authorList>
            <person name="Mesny F."/>
            <person name="Miyauchi S."/>
            <person name="Thiergart T."/>
            <person name="Pickel B."/>
            <person name="Atanasova L."/>
            <person name="Karlsson M."/>
            <person name="Huettel B."/>
            <person name="Barry K.W."/>
            <person name="Haridas S."/>
            <person name="Chen C."/>
            <person name="Bauer D."/>
            <person name="Andreopoulos W."/>
            <person name="Pangilinan J."/>
            <person name="LaButti K."/>
            <person name="Riley R."/>
            <person name="Lipzen A."/>
            <person name="Clum A."/>
            <person name="Drula E."/>
            <person name="Henrissat B."/>
            <person name="Kohler A."/>
            <person name="Grigoriev I.V."/>
            <person name="Martin F.M."/>
            <person name="Hacquard S."/>
        </authorList>
    </citation>
    <scope>NUCLEOTIDE SEQUENCE</scope>
    <source>
        <strain evidence="1">MPI-CAGE-AT-0023</strain>
    </source>
</reference>
<proteinExistence type="predicted"/>
<name>A0A9P9K5M5_FUSRE</name>
<organism evidence="1 2">
    <name type="scientific">Fusarium redolens</name>
    <dbReference type="NCBI Taxonomy" id="48865"/>
    <lineage>
        <taxon>Eukaryota</taxon>
        <taxon>Fungi</taxon>
        <taxon>Dikarya</taxon>
        <taxon>Ascomycota</taxon>
        <taxon>Pezizomycotina</taxon>
        <taxon>Sordariomycetes</taxon>
        <taxon>Hypocreomycetidae</taxon>
        <taxon>Hypocreales</taxon>
        <taxon>Nectriaceae</taxon>
        <taxon>Fusarium</taxon>
        <taxon>Fusarium redolens species complex</taxon>
    </lineage>
</organism>
<dbReference type="EMBL" id="JAGMUX010000008">
    <property type="protein sequence ID" value="KAH7250287.1"/>
    <property type="molecule type" value="Genomic_DNA"/>
</dbReference>
<protein>
    <submittedName>
        <fullName evidence="1">Uncharacterized protein</fullName>
    </submittedName>
</protein>
<dbReference type="GeneID" id="70227637"/>